<keyword evidence="2" id="KW-1185">Reference proteome</keyword>
<accession>A0AAV2ZG13</accession>
<dbReference type="AlphaFoldDB" id="A0AAV2ZG13"/>
<reference evidence="1" key="1">
    <citation type="submission" date="2022-11" db="EMBL/GenBank/DDBJ databases">
        <authorList>
            <person name="Morgan W.R."/>
            <person name="Tartar A."/>
        </authorList>
    </citation>
    <scope>NUCLEOTIDE SEQUENCE</scope>
    <source>
        <strain evidence="1">ARSEF 373</strain>
    </source>
</reference>
<organism evidence="1 2">
    <name type="scientific">Lagenidium giganteum</name>
    <dbReference type="NCBI Taxonomy" id="4803"/>
    <lineage>
        <taxon>Eukaryota</taxon>
        <taxon>Sar</taxon>
        <taxon>Stramenopiles</taxon>
        <taxon>Oomycota</taxon>
        <taxon>Peronosporomycetes</taxon>
        <taxon>Pythiales</taxon>
        <taxon>Pythiaceae</taxon>
    </lineage>
</organism>
<comment type="caution">
    <text evidence="1">The sequence shown here is derived from an EMBL/GenBank/DDBJ whole genome shotgun (WGS) entry which is preliminary data.</text>
</comment>
<name>A0AAV2ZG13_9STRA</name>
<proteinExistence type="predicted"/>
<evidence type="ECO:0000313" key="2">
    <source>
        <dbReference type="Proteomes" id="UP001146120"/>
    </source>
</evidence>
<dbReference type="EMBL" id="DAKRPA010000004">
    <property type="protein sequence ID" value="DBA04966.1"/>
    <property type="molecule type" value="Genomic_DNA"/>
</dbReference>
<sequence length="39" mass="4625">MQMNIDYNKVTCINFMMIKKLMERIESLEEALAKFGLVK</sequence>
<reference evidence="1" key="2">
    <citation type="journal article" date="2023" name="Microbiol Resour">
        <title>Decontamination and Annotation of the Draft Genome Sequence of the Oomycete Lagenidium giganteum ARSEF 373.</title>
        <authorList>
            <person name="Morgan W.R."/>
            <person name="Tartar A."/>
        </authorList>
    </citation>
    <scope>NUCLEOTIDE SEQUENCE</scope>
    <source>
        <strain evidence="1">ARSEF 373</strain>
    </source>
</reference>
<dbReference type="Proteomes" id="UP001146120">
    <property type="component" value="Unassembled WGS sequence"/>
</dbReference>
<gene>
    <name evidence="1" type="ORF">N0F65_006968</name>
</gene>
<protein>
    <submittedName>
        <fullName evidence="1">Uncharacterized protein</fullName>
    </submittedName>
</protein>
<evidence type="ECO:0000313" key="1">
    <source>
        <dbReference type="EMBL" id="DBA04966.1"/>
    </source>
</evidence>